<comment type="caution">
    <text evidence="5">The sequence shown here is derived from an EMBL/GenBank/DDBJ whole genome shotgun (WGS) entry which is preliminary data.</text>
</comment>
<reference evidence="5" key="1">
    <citation type="submission" date="2019-11" db="EMBL/GenBank/DDBJ databases">
        <title>Lipid analysis of CO2-rich subsurface aquifers suggests an autotrophy-based deep biosphere with lysolipids enriched in CPR bacteria.</title>
        <authorList>
            <person name="Probst A.J."/>
            <person name="Elling F.J."/>
            <person name="Castelle C.J."/>
            <person name="Zhu Q."/>
            <person name="Elvert M."/>
            <person name="Birarda G."/>
            <person name="Holman H.-Y."/>
            <person name="Lane K.R."/>
            <person name="Ladd B."/>
            <person name="Ryan M.C."/>
            <person name="Woyke T."/>
            <person name="Hinrichs K.-U."/>
            <person name="Banfield J.F."/>
        </authorList>
    </citation>
    <scope>NUCLEOTIDE SEQUENCE</scope>
    <source>
        <strain evidence="4">CG_2015-01_33_1645</strain>
        <strain evidence="5">CG_2015-04_33_537</strain>
    </source>
</reference>
<dbReference type="Gene3D" id="3.10.580.10">
    <property type="entry name" value="CBS-domain"/>
    <property type="match status" value="1"/>
</dbReference>
<dbReference type="EMBL" id="JAACVF010000180">
    <property type="protein sequence ID" value="NCN65618.1"/>
    <property type="molecule type" value="Genomic_DNA"/>
</dbReference>
<dbReference type="Proteomes" id="UP000738826">
    <property type="component" value="Unassembled WGS sequence"/>
</dbReference>
<protein>
    <submittedName>
        <fullName evidence="5">CBS domain-containing protein</fullName>
    </submittedName>
</protein>
<name>A0A8J8CGH0_9ARCH</name>
<dbReference type="InterPro" id="IPR046342">
    <property type="entry name" value="CBS_dom_sf"/>
</dbReference>
<evidence type="ECO:0000313" key="5">
    <source>
        <dbReference type="EMBL" id="NCS92059.1"/>
    </source>
</evidence>
<dbReference type="InterPro" id="IPR051257">
    <property type="entry name" value="Diverse_CBS-Domain"/>
</dbReference>
<dbReference type="PANTHER" id="PTHR43080:SF29">
    <property type="entry name" value="OS02G0818000 PROTEIN"/>
    <property type="match status" value="1"/>
</dbReference>
<proteinExistence type="predicted"/>
<evidence type="ECO:0000313" key="6">
    <source>
        <dbReference type="Proteomes" id="UP000738826"/>
    </source>
</evidence>
<feature type="domain" description="CBS" evidence="3">
    <location>
        <begin position="20"/>
        <end position="78"/>
    </location>
</feature>
<evidence type="ECO:0000256" key="2">
    <source>
        <dbReference type="PROSITE-ProRule" id="PRU00703"/>
    </source>
</evidence>
<dbReference type="Proteomes" id="UP000768163">
    <property type="component" value="Unassembled WGS sequence"/>
</dbReference>
<dbReference type="InterPro" id="IPR000644">
    <property type="entry name" value="CBS_dom"/>
</dbReference>
<gene>
    <name evidence="5" type="ORF">GW779_06655</name>
    <name evidence="4" type="ORF">GW910_06135</name>
</gene>
<feature type="domain" description="CBS" evidence="3">
    <location>
        <begin position="86"/>
        <end position="141"/>
    </location>
</feature>
<evidence type="ECO:0000259" key="3">
    <source>
        <dbReference type="PROSITE" id="PS51371"/>
    </source>
</evidence>
<evidence type="ECO:0000313" key="4">
    <source>
        <dbReference type="EMBL" id="NCN65618.1"/>
    </source>
</evidence>
<dbReference type="Pfam" id="PF00571">
    <property type="entry name" value="CBS"/>
    <property type="match status" value="2"/>
</dbReference>
<keyword evidence="1 2" id="KW-0129">CBS domain</keyword>
<dbReference type="SMART" id="SM00116">
    <property type="entry name" value="CBS"/>
    <property type="match status" value="2"/>
</dbReference>
<dbReference type="EMBL" id="JAACQH010000169">
    <property type="protein sequence ID" value="NCS92059.1"/>
    <property type="molecule type" value="Genomic_DNA"/>
</dbReference>
<sequence length="141" mass="15378">MTEKKGAVIKGIILKVKDIMTKGVKTIAYNKSIKEAAENMLKEKVSLLLVVDGSNKPIGVVTRKDIAFRVIRKSESPEDVMVAVIMSAPVSTINENLSAVELGKFFGEKKYKRLLVENDNGELAGIVSTTDMLKAVANNKI</sequence>
<dbReference type="PROSITE" id="PS51371">
    <property type="entry name" value="CBS"/>
    <property type="match status" value="2"/>
</dbReference>
<organism evidence="5 6">
    <name type="scientific">Candidatus Altarchaeum hamiconexum</name>
    <dbReference type="NCBI Taxonomy" id="1803513"/>
    <lineage>
        <taxon>Archaea</taxon>
        <taxon>Candidatus Altarchaeota</taxon>
        <taxon>Candidatus Altiarchaeia</taxon>
        <taxon>Candidatus Altarchaeales</taxon>
        <taxon>Candidatus Altarchaeaceae</taxon>
        <taxon>Candidatus Altarchaeum</taxon>
    </lineage>
</organism>
<dbReference type="SUPFAM" id="SSF54631">
    <property type="entry name" value="CBS-domain pair"/>
    <property type="match status" value="1"/>
</dbReference>
<dbReference type="AlphaFoldDB" id="A0A8J8CGH0"/>
<dbReference type="PANTHER" id="PTHR43080">
    <property type="entry name" value="CBS DOMAIN-CONTAINING PROTEIN CBSX3, MITOCHONDRIAL"/>
    <property type="match status" value="1"/>
</dbReference>
<evidence type="ECO:0000256" key="1">
    <source>
        <dbReference type="ARBA" id="ARBA00023122"/>
    </source>
</evidence>
<accession>A0A8J8CGH0</accession>